<dbReference type="SMART" id="SM00490">
    <property type="entry name" value="HELICc"/>
    <property type="match status" value="1"/>
</dbReference>
<protein>
    <recommendedName>
        <fullName evidence="5">DNA 3'-5' helicase</fullName>
        <ecNumber evidence="5">5.6.2.4</ecNumber>
    </recommendedName>
</protein>
<evidence type="ECO:0000256" key="5">
    <source>
        <dbReference type="ARBA" id="ARBA00034808"/>
    </source>
</evidence>
<keyword evidence="11" id="KW-1185">Reference proteome</keyword>
<evidence type="ECO:0000313" key="11">
    <source>
        <dbReference type="Proteomes" id="UP000001294"/>
    </source>
</evidence>
<dbReference type="InterPro" id="IPR022698">
    <property type="entry name" value="OrsD"/>
</dbReference>
<dbReference type="InterPro" id="IPR001650">
    <property type="entry name" value="Helicase_C-like"/>
</dbReference>
<dbReference type="SMART" id="SM00487">
    <property type="entry name" value="DEXDc"/>
    <property type="match status" value="1"/>
</dbReference>
<evidence type="ECO:0000256" key="3">
    <source>
        <dbReference type="ARBA" id="ARBA00022840"/>
    </source>
</evidence>
<name>B6QH29_TALMQ</name>
<dbReference type="GO" id="GO:0043138">
    <property type="term" value="F:3'-5' DNA helicase activity"/>
    <property type="evidence" value="ECO:0007669"/>
    <property type="project" value="UniProtKB-EC"/>
</dbReference>
<keyword evidence="10" id="KW-0378">Hydrolase</keyword>
<feature type="region of interest" description="Disordered" evidence="6">
    <location>
        <begin position="116"/>
        <end position="142"/>
    </location>
</feature>
<evidence type="ECO:0000256" key="6">
    <source>
        <dbReference type="SAM" id="MobiDB-lite"/>
    </source>
</evidence>
<dbReference type="Pfam" id="PF00270">
    <property type="entry name" value="DEAD"/>
    <property type="match status" value="1"/>
</dbReference>
<gene>
    <name evidence="9" type="ORF">PMAA_061830</name>
    <name evidence="10" type="ORF">PMAA_102310</name>
</gene>
<dbReference type="GO" id="GO:0005694">
    <property type="term" value="C:chromosome"/>
    <property type="evidence" value="ECO:0007669"/>
    <property type="project" value="TreeGrafter"/>
</dbReference>
<dbReference type="EMBL" id="DS995903">
    <property type="protein sequence ID" value="EEA22405.1"/>
    <property type="molecule type" value="Genomic_DNA"/>
</dbReference>
<proteinExistence type="inferred from homology"/>
<dbReference type="GO" id="GO:0009378">
    <property type="term" value="F:four-way junction helicase activity"/>
    <property type="evidence" value="ECO:0007669"/>
    <property type="project" value="TreeGrafter"/>
</dbReference>
<keyword evidence="10" id="KW-0347">Helicase</keyword>
<evidence type="ECO:0000256" key="4">
    <source>
        <dbReference type="ARBA" id="ARBA00034617"/>
    </source>
</evidence>
<keyword evidence="3" id="KW-0067">ATP-binding</keyword>
<evidence type="ECO:0000256" key="2">
    <source>
        <dbReference type="ARBA" id="ARBA00022741"/>
    </source>
</evidence>
<dbReference type="InterPro" id="IPR014001">
    <property type="entry name" value="Helicase_ATP-bd"/>
</dbReference>
<dbReference type="GO" id="GO:0005524">
    <property type="term" value="F:ATP binding"/>
    <property type="evidence" value="ECO:0007669"/>
    <property type="project" value="UniProtKB-KW"/>
</dbReference>
<keyword evidence="2" id="KW-0547">Nucleotide-binding</keyword>
<dbReference type="PROSITE" id="PS51192">
    <property type="entry name" value="HELICASE_ATP_BIND_1"/>
    <property type="match status" value="1"/>
</dbReference>
<organism evidence="10 11">
    <name type="scientific">Talaromyces marneffei (strain ATCC 18224 / CBS 334.59 / QM 7333)</name>
    <name type="common">Penicillium marneffei</name>
    <dbReference type="NCBI Taxonomy" id="441960"/>
    <lineage>
        <taxon>Eukaryota</taxon>
        <taxon>Fungi</taxon>
        <taxon>Dikarya</taxon>
        <taxon>Ascomycota</taxon>
        <taxon>Pezizomycotina</taxon>
        <taxon>Eurotiomycetes</taxon>
        <taxon>Eurotiomycetidae</taxon>
        <taxon>Eurotiales</taxon>
        <taxon>Trichocomaceae</taxon>
        <taxon>Talaromyces</taxon>
        <taxon>Talaromyces sect. Talaromyces</taxon>
    </lineage>
</organism>
<dbReference type="HOGENOM" id="CLU_001104_6_1_1"/>
<dbReference type="VEuPathDB" id="FungiDB:PMAA_102310"/>
<dbReference type="Pfam" id="PF12013">
    <property type="entry name" value="OrsD"/>
    <property type="match status" value="1"/>
</dbReference>
<evidence type="ECO:0000256" key="1">
    <source>
        <dbReference type="ARBA" id="ARBA00005446"/>
    </source>
</evidence>
<feature type="domain" description="Helicase C-terminal" evidence="8">
    <location>
        <begin position="1095"/>
        <end position="1267"/>
    </location>
</feature>
<reference evidence="10" key="1">
    <citation type="submission" date="2007-10" db="EMBL/GenBank/DDBJ databases">
        <authorList>
            <person name="Zhao H."/>
            <person name="Waite J.H."/>
        </authorList>
    </citation>
    <scope>NUCLEOTIDE SEQUENCE</scope>
    <source>
        <strain evidence="10">ATCC 18224</strain>
    </source>
</reference>
<dbReference type="InterPro" id="IPR011545">
    <property type="entry name" value="DEAD/DEAH_box_helicase_dom"/>
</dbReference>
<dbReference type="GO" id="GO:0000724">
    <property type="term" value="P:double-strand break repair via homologous recombination"/>
    <property type="evidence" value="ECO:0007669"/>
    <property type="project" value="TreeGrafter"/>
</dbReference>
<feature type="domain" description="Helicase ATP-binding" evidence="7">
    <location>
        <begin position="910"/>
        <end position="1069"/>
    </location>
</feature>
<accession>B6QH29</accession>
<evidence type="ECO:0000259" key="7">
    <source>
        <dbReference type="PROSITE" id="PS51192"/>
    </source>
</evidence>
<dbReference type="EMBL" id="DS995902">
    <property type="protein sequence ID" value="EEA23647.1"/>
    <property type="molecule type" value="Genomic_DNA"/>
</dbReference>
<dbReference type="Pfam" id="PF00271">
    <property type="entry name" value="Helicase_C"/>
    <property type="match status" value="1"/>
</dbReference>
<comment type="catalytic activity">
    <reaction evidence="4">
        <text>Couples ATP hydrolysis with the unwinding of duplex DNA by translocating in the 3'-5' direction.</text>
        <dbReference type="EC" id="5.6.2.4"/>
    </reaction>
</comment>
<dbReference type="EC" id="5.6.2.4" evidence="5"/>
<sequence>MAPPIVDQIFQYDPHHRIVICCLCQHVVFDSQLPSHLRNTRHIRERHSQHIILFQQYHQQFPERIRHHRELVIPHKPIAPIPGLIPPRDPTYQCSYPGCHWIGETIRRIHDHCRQEHGWKNPQNRGRPRSKAPSKPQPNMPWNIVASQRFIPKGRGSQRFAVQHDHTTITTAISDPENPSWDAAQQAMKQEIIHREQQIDAAERERIRPHESREVNPWVERMGWADHLLEEDRGTLRALLQRPDPEQEPILAEIDERFHRIVMVAQRTTLTRLNIFSRFEMHRKQVDQMPQHPFQARMVAGTIEQYIEVWQRIIRYIMRSVSTGDVRFQFHATQCETIHQIRQAMSEDESTHSPVHATEEMDPTDQPLDAVDRAILTWCIAMLDHRLQGQHGQEFVNGIISGLAAMGIRESGGWETALAFTPKLSAMIKIARMLVAQQAWEESEAHAGLSDCFVALRGMMLRFMTTMEPTPMKWMLDSRTYGMKIRYGTTADGLIEWHGDRITYQHHRFTMDQLRETVHGIINRAWDHLTQDVLLFPTDHRLPTIAWETMEDHAVEDQPGWYFAQDPRNAWDVDDTWWLHDRIWQEPGFRRAFIHAERPSGTSATHAWRPRRVQQWMRAVGRMKEYLLVLMHLTSGAPARGPEAMSIRYQNTPFGGLRNQLIEHGLVSFMTTYHKGYHIQGRPKIIHRYVPRAVGELFIYFQRLAMPFQRHVETMVYGQPERSGFIWPPQEVDGTTWTSERMKRAMQRETEIGMGVPLTISACRQIMIAIARRYLGPTTGFESDSMEEEQEMDEDEDGCWWTADDAVIDIQAGHGSHVAGMIYARGVEEAPGTMAAMKAQFRQASERWHRFLGFPPVHRAGMKRTRGIPTVDPRAVAHWHAMRQAPIQPLLEGIVGPGAQFQGIQKAAIDAVMGSAPWVLGVMGTGGGKSMIFMVPAAWERAGTSIVVVPTVSLRQDMQRECAQAGISCVPWNSHRPPETARIVLVTPESATSKGFRSYISRLQERNRLDRIVIDECHTILDSREEFRPKMAGLHVLMTIGSPVVLLTATLPAVDEVRLFQRLQLTPTVVQRFRSPHTTRVNIAYRVESMSVDVDEDEVVAFIRQREAHWHPRGGQIIVYRSETGDVDALATRLGCLAYHGKMAVAMKEHALQAFTPHPEGTTDPIRSGMTIVATNALGMGINIRTVRCVIHVEVPSMLREYSQESGRAGRDGQASEAIIIAPTPFQARGWSQWEAGYEEGKQAMREYFHGTRCRRAVLDAYLDSYERPDGCTDGEAPCDQCSVRSHPSPLHSADVTATWMAQEQQKQTMAQQVQRIRGEAAMAVDQLESTLLQWQHRCAVCYMETMDVGMSMHPITACSQPAAGIVQGHIEQMTRQMRERRKYARFSCCFTCGVPQAICQRYEARPDGGWRVIPERQCQFPDVVIPTVISIMHLNPGACAETIYAWMRDDQVDVEDADHVYTWFGQKIRWSGMEGTRLIEVFYRLSRFVIAPTSRSPRA</sequence>
<dbReference type="VEuPathDB" id="FungiDB:PMAA_061830"/>
<dbReference type="GO" id="GO:0003676">
    <property type="term" value="F:nucleic acid binding"/>
    <property type="evidence" value="ECO:0007669"/>
    <property type="project" value="InterPro"/>
</dbReference>
<reference evidence="11" key="2">
    <citation type="journal article" date="2015" name="Genome Announc.">
        <title>Genome sequence of the AIDS-associated pathogen Penicillium marneffei (ATCC18224) and its near taxonomic relative Talaromyces stipitatus (ATCC10500).</title>
        <authorList>
            <person name="Nierman W.C."/>
            <person name="Fedorova-Abrams N.D."/>
            <person name="Andrianopoulos A."/>
        </authorList>
    </citation>
    <scope>NUCLEOTIDE SEQUENCE [LARGE SCALE GENOMIC DNA]</scope>
    <source>
        <strain evidence="11">ATCC 18224 / CBS 334.59 / QM 7333</strain>
    </source>
</reference>
<comment type="similarity">
    <text evidence="1">Belongs to the helicase family. RecQ subfamily.</text>
</comment>
<dbReference type="PROSITE" id="PS51194">
    <property type="entry name" value="HELICASE_CTER"/>
    <property type="match status" value="1"/>
</dbReference>
<dbReference type="OrthoDB" id="5153301at2759"/>
<dbReference type="InterPro" id="IPR027417">
    <property type="entry name" value="P-loop_NTPase"/>
</dbReference>
<dbReference type="SUPFAM" id="SSF52540">
    <property type="entry name" value="P-loop containing nucleoside triphosphate hydrolases"/>
    <property type="match status" value="1"/>
</dbReference>
<dbReference type="CDD" id="cd17920">
    <property type="entry name" value="DEXHc_RecQ"/>
    <property type="match status" value="1"/>
</dbReference>
<dbReference type="Proteomes" id="UP000001294">
    <property type="component" value="Unassembled WGS sequence"/>
</dbReference>
<evidence type="ECO:0000313" key="10">
    <source>
        <dbReference type="EMBL" id="EEA23647.1"/>
    </source>
</evidence>
<dbReference type="GO" id="GO:0005737">
    <property type="term" value="C:cytoplasm"/>
    <property type="evidence" value="ECO:0007669"/>
    <property type="project" value="TreeGrafter"/>
</dbReference>
<dbReference type="PANTHER" id="PTHR13710:SF154">
    <property type="entry name" value="RECQ HELICASE, PUTATIVE (AFU_ORTHOLOGUE AFUA_6G14720)-RELATED"/>
    <property type="match status" value="1"/>
</dbReference>
<dbReference type="PANTHER" id="PTHR13710">
    <property type="entry name" value="DNA HELICASE RECQ FAMILY MEMBER"/>
    <property type="match status" value="1"/>
</dbReference>
<evidence type="ECO:0000259" key="8">
    <source>
        <dbReference type="PROSITE" id="PS51194"/>
    </source>
</evidence>
<dbReference type="Gene3D" id="3.40.50.300">
    <property type="entry name" value="P-loop containing nucleotide triphosphate hydrolases"/>
    <property type="match status" value="2"/>
</dbReference>
<evidence type="ECO:0000313" key="9">
    <source>
        <dbReference type="EMBL" id="EEA22405.1"/>
    </source>
</evidence>